<name>A0A484HHH7_9BACT</name>
<dbReference type="SUPFAM" id="SSF50685">
    <property type="entry name" value="Barwin-like endoglucanases"/>
    <property type="match status" value="1"/>
</dbReference>
<gene>
    <name evidence="7" type="ORF">EPICR_30100</name>
</gene>
<keyword evidence="4" id="KW-0961">Cell wall biogenesis/degradation</keyword>
<sequence length="424" mass="47917">MRKSVFLRAAALTAGLALLFSWGCVIERKRDADIARPALLKVGARDFPEFADDLSYEGLEQSVLESLLFFEKKPDDAVFHFGRDRFTAGRMRDSLKTFLDFIQKNPSPDRLTRFIRQNYEVYASSANRPDGVLMTGYFEPVFKGSLFKTDECRFPVYGRPADMITIDLSRFSSEYSGKKIVARYEKGAVIPYFDREQITRKNAIKGKARAIAWLKDPVDVFFLHVQGSGKAILEDGRTISLRYDSQNGRPYRSIGRLLVEMEKIPLSEISMQSIRAYLAANPHETDVVLSHNPSYVFFREGDSVRPKGCIGAELTPGRSLATDRRIFPEGALAFIRTQKPVMDESGAIQEWTDMSRFVLNQDTGGAIRGPGRADIFWGDGEYAEMAAGHMKHRGEMFFLVLKDVKNPGGFHFLPRMTNVSNPLE</sequence>
<dbReference type="Pfam" id="PF06725">
    <property type="entry name" value="3D"/>
    <property type="match status" value="1"/>
</dbReference>
<dbReference type="Gene3D" id="2.40.40.10">
    <property type="entry name" value="RlpA-like domain"/>
    <property type="match status" value="1"/>
</dbReference>
<dbReference type="InterPro" id="IPR026044">
    <property type="entry name" value="MltA"/>
</dbReference>
<protein>
    <recommendedName>
        <fullName evidence="2">peptidoglycan lytic exotransglycosylase</fullName>
        <ecNumber evidence="2">4.2.2.n1</ecNumber>
    </recommendedName>
    <alternativeName>
        <fullName evidence="5">Murein hydrolase A</fullName>
    </alternativeName>
</protein>
<comment type="catalytic activity">
    <reaction evidence="1">
        <text>Exolytic cleavage of the (1-&gt;4)-beta-glycosidic linkage between N-acetylmuramic acid (MurNAc) and N-acetylglucosamine (GlcNAc) residues in peptidoglycan, from either the reducing or the non-reducing ends of the peptidoglycan chains, with concomitant formation of a 1,6-anhydrobond in the MurNAc residue.</text>
        <dbReference type="EC" id="4.2.2.n1"/>
    </reaction>
</comment>
<feature type="domain" description="Lytic transglycosylase MltA" evidence="6">
    <location>
        <begin position="141"/>
        <end position="299"/>
    </location>
</feature>
<dbReference type="GO" id="GO:0009253">
    <property type="term" value="P:peptidoglycan catabolic process"/>
    <property type="evidence" value="ECO:0007669"/>
    <property type="project" value="TreeGrafter"/>
</dbReference>
<dbReference type="PANTHER" id="PTHR30124:SF0">
    <property type="entry name" value="MEMBRANE-BOUND LYTIC MUREIN TRANSGLYCOSYLASE A"/>
    <property type="match status" value="1"/>
</dbReference>
<proteinExistence type="predicted"/>
<evidence type="ECO:0000259" key="6">
    <source>
        <dbReference type="SMART" id="SM00925"/>
    </source>
</evidence>
<dbReference type="GO" id="GO:0019867">
    <property type="term" value="C:outer membrane"/>
    <property type="evidence" value="ECO:0007669"/>
    <property type="project" value="InterPro"/>
</dbReference>
<evidence type="ECO:0000256" key="1">
    <source>
        <dbReference type="ARBA" id="ARBA00001420"/>
    </source>
</evidence>
<dbReference type="GO" id="GO:0009254">
    <property type="term" value="P:peptidoglycan turnover"/>
    <property type="evidence" value="ECO:0007669"/>
    <property type="project" value="InterPro"/>
</dbReference>
<dbReference type="EC" id="4.2.2.n1" evidence="2"/>
<dbReference type="InterPro" id="IPR005300">
    <property type="entry name" value="MltA_B"/>
</dbReference>
<keyword evidence="3" id="KW-0456">Lyase</keyword>
<dbReference type="InterPro" id="IPR036908">
    <property type="entry name" value="RlpA-like_sf"/>
</dbReference>
<accession>A0A484HHH7</accession>
<evidence type="ECO:0000256" key="5">
    <source>
        <dbReference type="ARBA" id="ARBA00030918"/>
    </source>
</evidence>
<evidence type="ECO:0000313" key="7">
    <source>
        <dbReference type="EMBL" id="VEN74167.1"/>
    </source>
</evidence>
<dbReference type="InterPro" id="IPR010611">
    <property type="entry name" value="3D_dom"/>
</dbReference>
<evidence type="ECO:0000256" key="3">
    <source>
        <dbReference type="ARBA" id="ARBA00023239"/>
    </source>
</evidence>
<dbReference type="GO" id="GO:0004553">
    <property type="term" value="F:hydrolase activity, hydrolyzing O-glycosyl compounds"/>
    <property type="evidence" value="ECO:0007669"/>
    <property type="project" value="InterPro"/>
</dbReference>
<dbReference type="EMBL" id="CAACVI010000023">
    <property type="protein sequence ID" value="VEN74167.1"/>
    <property type="molecule type" value="Genomic_DNA"/>
</dbReference>
<organism evidence="7">
    <name type="scientific">uncultured Desulfobacteraceae bacterium</name>
    <dbReference type="NCBI Taxonomy" id="218296"/>
    <lineage>
        <taxon>Bacteria</taxon>
        <taxon>Pseudomonadati</taxon>
        <taxon>Thermodesulfobacteriota</taxon>
        <taxon>Desulfobacteria</taxon>
        <taxon>Desulfobacterales</taxon>
        <taxon>Desulfobacteraceae</taxon>
        <taxon>environmental samples</taxon>
    </lineage>
</organism>
<reference evidence="7" key="1">
    <citation type="submission" date="2019-01" db="EMBL/GenBank/DDBJ databases">
        <authorList>
            <consortium name="Genoscope - CEA"/>
            <person name="William W."/>
        </authorList>
    </citation>
    <scope>NUCLEOTIDE SEQUENCE</scope>
    <source>
        <strain evidence="7">CR-1</strain>
    </source>
</reference>
<dbReference type="Gene3D" id="2.40.240.50">
    <property type="entry name" value="Barwin-like endoglucanases"/>
    <property type="match status" value="1"/>
</dbReference>
<dbReference type="GO" id="GO:0008933">
    <property type="term" value="F:peptidoglycan lytic transglycosylase activity"/>
    <property type="evidence" value="ECO:0007669"/>
    <property type="project" value="TreeGrafter"/>
</dbReference>
<dbReference type="GO" id="GO:0071555">
    <property type="term" value="P:cell wall organization"/>
    <property type="evidence" value="ECO:0007669"/>
    <property type="project" value="UniProtKB-KW"/>
</dbReference>
<evidence type="ECO:0000256" key="4">
    <source>
        <dbReference type="ARBA" id="ARBA00023316"/>
    </source>
</evidence>
<dbReference type="CDD" id="cd14485">
    <property type="entry name" value="mltA_like_LT_A"/>
    <property type="match status" value="1"/>
</dbReference>
<dbReference type="CDD" id="cd14668">
    <property type="entry name" value="mlta_B"/>
    <property type="match status" value="1"/>
</dbReference>
<dbReference type="PIRSF" id="PIRSF019422">
    <property type="entry name" value="MltA"/>
    <property type="match status" value="1"/>
</dbReference>
<evidence type="ECO:0000256" key="2">
    <source>
        <dbReference type="ARBA" id="ARBA00012587"/>
    </source>
</evidence>
<dbReference type="AlphaFoldDB" id="A0A484HHH7"/>
<dbReference type="Pfam" id="PF03562">
    <property type="entry name" value="MltA"/>
    <property type="match status" value="1"/>
</dbReference>
<dbReference type="SMART" id="SM00925">
    <property type="entry name" value="MltA"/>
    <property type="match status" value="1"/>
</dbReference>
<dbReference type="PANTHER" id="PTHR30124">
    <property type="entry name" value="MEMBRANE-BOUND LYTIC MUREIN TRANSGLYCOSYLASE A"/>
    <property type="match status" value="1"/>
</dbReference>